<dbReference type="PANTHER" id="PTHR47848:SF1">
    <property type="entry name" value="ADENINE NUCLEOTIDE ALPHA HYDROLASES-LIKE SUPERFAMILY PROTEIN"/>
    <property type="match status" value="1"/>
</dbReference>
<protein>
    <recommendedName>
        <fullName evidence="1">UspA domain-containing protein</fullName>
    </recommendedName>
</protein>
<gene>
    <name evidence="2" type="ORF">RND81_10G209600</name>
</gene>
<dbReference type="InterPro" id="IPR014729">
    <property type="entry name" value="Rossmann-like_a/b/a_fold"/>
</dbReference>
<dbReference type="EMBL" id="JBDFQZ010000010">
    <property type="protein sequence ID" value="KAK9684432.1"/>
    <property type="molecule type" value="Genomic_DNA"/>
</dbReference>
<sequence>MEERHIVVVVEDAEVAKTALKWALLNILRYGDVLTLVHVFPHCSQRSRTKKKLRLLRLKGYQLALSFKDICISSSFNTKIEIVVTEDDEEGERIVELVKEMGAFALVLGLHPLSFLYRLAIRHSNIRNTFNCKVHAVRQPRPSSSSTTSRSSFGTTLGGLPDLEFSQIDVAPLQFPELPPQKIPYQICPTPSAIIWRSKKTRRRTTDTLA</sequence>
<reference evidence="2" key="1">
    <citation type="submission" date="2024-03" db="EMBL/GenBank/DDBJ databases">
        <title>WGS assembly of Saponaria officinalis var. Norfolk2.</title>
        <authorList>
            <person name="Jenkins J."/>
            <person name="Shu S."/>
            <person name="Grimwood J."/>
            <person name="Barry K."/>
            <person name="Goodstein D."/>
            <person name="Schmutz J."/>
            <person name="Leebens-Mack J."/>
            <person name="Osbourn A."/>
        </authorList>
    </citation>
    <scope>NUCLEOTIDE SEQUENCE [LARGE SCALE GENOMIC DNA]</scope>
    <source>
        <strain evidence="2">JIC</strain>
    </source>
</reference>
<comment type="caution">
    <text evidence="2">The sequence shown here is derived from an EMBL/GenBank/DDBJ whole genome shotgun (WGS) entry which is preliminary data.</text>
</comment>
<proteinExistence type="predicted"/>
<evidence type="ECO:0000259" key="1">
    <source>
        <dbReference type="Pfam" id="PF00582"/>
    </source>
</evidence>
<dbReference type="InterPro" id="IPR006016">
    <property type="entry name" value="UspA"/>
</dbReference>
<dbReference type="Pfam" id="PF00582">
    <property type="entry name" value="Usp"/>
    <property type="match status" value="1"/>
</dbReference>
<feature type="domain" description="UspA" evidence="1">
    <location>
        <begin position="4"/>
        <end position="122"/>
    </location>
</feature>
<evidence type="ECO:0000313" key="2">
    <source>
        <dbReference type="EMBL" id="KAK9684432.1"/>
    </source>
</evidence>
<dbReference type="Gene3D" id="3.40.50.620">
    <property type="entry name" value="HUPs"/>
    <property type="match status" value="1"/>
</dbReference>
<organism evidence="2 3">
    <name type="scientific">Saponaria officinalis</name>
    <name type="common">Common soapwort</name>
    <name type="synonym">Lychnis saponaria</name>
    <dbReference type="NCBI Taxonomy" id="3572"/>
    <lineage>
        <taxon>Eukaryota</taxon>
        <taxon>Viridiplantae</taxon>
        <taxon>Streptophyta</taxon>
        <taxon>Embryophyta</taxon>
        <taxon>Tracheophyta</taxon>
        <taxon>Spermatophyta</taxon>
        <taxon>Magnoliopsida</taxon>
        <taxon>eudicotyledons</taxon>
        <taxon>Gunneridae</taxon>
        <taxon>Pentapetalae</taxon>
        <taxon>Caryophyllales</taxon>
        <taxon>Caryophyllaceae</taxon>
        <taxon>Caryophylleae</taxon>
        <taxon>Saponaria</taxon>
    </lineage>
</organism>
<evidence type="ECO:0000313" key="3">
    <source>
        <dbReference type="Proteomes" id="UP001443914"/>
    </source>
</evidence>
<dbReference type="SUPFAM" id="SSF52402">
    <property type="entry name" value="Adenine nucleotide alpha hydrolases-like"/>
    <property type="match status" value="1"/>
</dbReference>
<name>A0AAW1I756_SAPOF</name>
<dbReference type="Proteomes" id="UP001443914">
    <property type="component" value="Unassembled WGS sequence"/>
</dbReference>
<dbReference type="PANTHER" id="PTHR47848">
    <property type="entry name" value="ADENINE NUCLEOTIDE ALPHA HYDROLASES-LIKE SUPERFAMILY PROTEIN"/>
    <property type="match status" value="1"/>
</dbReference>
<dbReference type="AlphaFoldDB" id="A0AAW1I756"/>
<keyword evidence="3" id="KW-1185">Reference proteome</keyword>
<accession>A0AAW1I756</accession>